<proteinExistence type="predicted"/>
<dbReference type="RefSeq" id="WP_091183020.1">
    <property type="nucleotide sequence ID" value="NZ_FOMT01000001.1"/>
</dbReference>
<dbReference type="STRING" id="1045775.SAMN05216378_1569"/>
<dbReference type="EMBL" id="FOMT01000001">
    <property type="protein sequence ID" value="SFD81935.1"/>
    <property type="molecule type" value="Genomic_DNA"/>
</dbReference>
<reference evidence="2" key="1">
    <citation type="submission" date="2016-10" db="EMBL/GenBank/DDBJ databases">
        <authorList>
            <person name="Varghese N."/>
            <person name="Submissions S."/>
        </authorList>
    </citation>
    <scope>NUCLEOTIDE SEQUENCE [LARGE SCALE GENOMIC DNA]</scope>
    <source>
        <strain evidence="2">CGMCC 1.10784</strain>
    </source>
</reference>
<sequence>MSQRYRITRSLKETGNVQDLTLEECKQLFESKPDFEYSAVFTVKGPESTMSIEGDFFMWSFGDVQIPFRLYSGDLYVSGSNEAVIPKMLEIASELEADIVEG</sequence>
<keyword evidence="2" id="KW-1185">Reference proteome</keyword>
<protein>
    <submittedName>
        <fullName evidence="1">Uncharacterized protein</fullName>
    </submittedName>
</protein>
<dbReference type="AlphaFoldDB" id="A0A1I1VGL7"/>
<dbReference type="OrthoDB" id="2453499at2"/>
<organism evidence="1 2">
    <name type="scientific">Paenibacillus catalpae</name>
    <dbReference type="NCBI Taxonomy" id="1045775"/>
    <lineage>
        <taxon>Bacteria</taxon>
        <taxon>Bacillati</taxon>
        <taxon>Bacillota</taxon>
        <taxon>Bacilli</taxon>
        <taxon>Bacillales</taxon>
        <taxon>Paenibacillaceae</taxon>
        <taxon>Paenibacillus</taxon>
    </lineage>
</organism>
<gene>
    <name evidence="1" type="ORF">SAMN05216378_1569</name>
</gene>
<name>A0A1I1VGL7_9BACL</name>
<evidence type="ECO:0000313" key="1">
    <source>
        <dbReference type="EMBL" id="SFD81935.1"/>
    </source>
</evidence>
<evidence type="ECO:0000313" key="2">
    <source>
        <dbReference type="Proteomes" id="UP000198855"/>
    </source>
</evidence>
<dbReference type="Proteomes" id="UP000198855">
    <property type="component" value="Unassembled WGS sequence"/>
</dbReference>
<accession>A0A1I1VGL7</accession>